<evidence type="ECO:0000313" key="5">
    <source>
        <dbReference type="EMBL" id="RDH84096.1"/>
    </source>
</evidence>
<dbReference type="PROSITE" id="PS50082">
    <property type="entry name" value="WD_REPEATS_2"/>
    <property type="match status" value="1"/>
</dbReference>
<keyword evidence="1" id="KW-0853">WD repeat</keyword>
<sequence>MQNPSLTLAHKLILIVSSCIAFITSSQAVTIPRFDLPSGESVIITNNYIHNERGRRTKEEQMVKHSESVWVRYWAHIPEEKRITEHDEWSLLIPMSKTTSEPRANPKKAYKDDKLHKVMVRYYFNDDQIIIEPIDETKTSTLTEEQKKSITSIATGNSYFESIVSLISTRDYPLNKDIELETELVSKYLFGFKGTIKLNAVRLMWEKEVVEFVANTTYKAGKTLGHCKYTFWVIKENGRPVNFTAECNADTQSDDIKYHRTEYISRAYSYPQYPISTISPRPLPALQPSGEIKGMKFSDELGQLIFLTEERGTNTSWLTFWDLNQRKTLNTIEAVGDKLLLSDNEKVINVLSQDSRLMKSWLKLSRKYQTFGGVNNIDLDTDRKIKSSDIIGLYPITLNNQYEIEIWNPGYNTLSRKKLKHSTPVLLSIAPDGRMVTIDNQNKLYIHHISIDTDGCKTDFNTSYCNQVNVELDESDKPIQIETNIQKLHLNKDKATIKKIQIHPDEPVVAYCSNSPAVCGIVNYKTNTNYHLPYTSNVDFIEDKKVLTDIGTYDLTGNPIDQHEFRLAYMPGSSVSKKHNLIFNQDYREEHITDRKIIIRDKDNGKTIDTIKRKTFPINNITKESEKNIIFTTGSYNNPKTYVLDLDQLQVTDLPLEVPVKKINISSSGWVIAELNGFSFLFNTADPQSNIPLEFKINDYVFLEKYFIYARDNKIFQINLNNKKTRELYQFDSNVHEIEVFDETGIQLVARLNKGIFSLPHNNKTLDLPYYNASAKNSILFDRNSNTFFVSGLRGNTPYFNANIEVIQQFSIMGDEINEMMPIWADNNVIASSENGELWSGTSSGKIIIRDISSGLIKEEIYAHDGKITNILSLNKNTMVTAATDGTIKLWRLDITNGMFKHSEQGNLYQFYIENDIGKRQPKLISTVTVDINGEFIINSPDGYYWSTPKALHQSSFLNGDEIFDYTQYDFWLNRPDIILERLGTGDETSRNLWRKMVAFRKARHPNKPEVIPTNQNAPEFSLSGPDNTINQGKIKLTYSLNNIPANAEDNSILHILVNQIPVYGTQGKNINKSEGTIDLSLTPGINKIKAYVVNTQGMQSESQFLTYNMPETEIKPDLYVLTIGVSDYINDELDLNYASKDANDIKQLFSNSTQFNKITTKRILDKDVTVDTIIKAKNFLMKSKPSDNVIVFFAGHGFLDKEDNYYFGTTDIDPFSPQKNGLPYSQVTSLLDGIPSRKKLLMLDTCHSGEVTQVASNTNLPEGVKARGIKRQKSQRKNRDLNVSFELLQKSFVDLRSSTGTIVISAAGGQEYAFERSNIKNGVFTATVIKALRDKAADTDKDGNVSISELRNYTYNEVSRLTNGKQKPTTRNNNLDQDFSIY</sequence>
<dbReference type="GO" id="GO:0004197">
    <property type="term" value="F:cysteine-type endopeptidase activity"/>
    <property type="evidence" value="ECO:0007669"/>
    <property type="project" value="InterPro"/>
</dbReference>
<evidence type="ECO:0000256" key="3">
    <source>
        <dbReference type="SAM" id="SignalP"/>
    </source>
</evidence>
<reference evidence="5 6" key="1">
    <citation type="journal article" date="2018" name="ISME J.">
        <title>Endosymbiont genomes yield clues of tubeworm success.</title>
        <authorList>
            <person name="Li Y."/>
            <person name="Liles M.R."/>
            <person name="Halanych K.M."/>
        </authorList>
    </citation>
    <scope>NUCLEOTIDE SEQUENCE [LARGE SCALE GENOMIC DNA]</scope>
    <source>
        <strain evidence="5">A1464</strain>
    </source>
</reference>
<gene>
    <name evidence="5" type="ORF">DIZ80_08160</name>
</gene>
<dbReference type="PANTHER" id="PTHR22576:SF37">
    <property type="entry name" value="MUCOSA-ASSOCIATED LYMPHOID TISSUE LYMPHOMA TRANSLOCATION PROTEIN 1"/>
    <property type="match status" value="1"/>
</dbReference>
<name>A0A370DIW0_9GAMM</name>
<feature type="signal peptide" evidence="3">
    <location>
        <begin position="1"/>
        <end position="21"/>
    </location>
</feature>
<dbReference type="SUPFAM" id="SSF50969">
    <property type="entry name" value="YVTN repeat-like/Quinoprotein amine dehydrogenase"/>
    <property type="match status" value="1"/>
</dbReference>
<dbReference type="Gene3D" id="3.40.50.1460">
    <property type="match status" value="1"/>
</dbReference>
<keyword evidence="3" id="KW-0732">Signal</keyword>
<proteinExistence type="predicted"/>
<evidence type="ECO:0000313" key="6">
    <source>
        <dbReference type="Proteomes" id="UP000254266"/>
    </source>
</evidence>
<evidence type="ECO:0000256" key="1">
    <source>
        <dbReference type="PROSITE-ProRule" id="PRU00221"/>
    </source>
</evidence>
<accession>A0A370DIW0</accession>
<dbReference type="Gene3D" id="2.130.10.10">
    <property type="entry name" value="YVTN repeat-like/Quinoprotein amine dehydrogenase"/>
    <property type="match status" value="1"/>
</dbReference>
<dbReference type="Proteomes" id="UP000254266">
    <property type="component" value="Unassembled WGS sequence"/>
</dbReference>
<dbReference type="GO" id="GO:0006508">
    <property type="term" value="P:proteolysis"/>
    <property type="evidence" value="ECO:0007669"/>
    <property type="project" value="InterPro"/>
</dbReference>
<dbReference type="InterPro" id="IPR018247">
    <property type="entry name" value="EF_Hand_1_Ca_BS"/>
</dbReference>
<feature type="region of interest" description="Disordered" evidence="2">
    <location>
        <begin position="1362"/>
        <end position="1383"/>
    </location>
</feature>
<dbReference type="InterPro" id="IPR015943">
    <property type="entry name" value="WD40/YVTN_repeat-like_dom_sf"/>
</dbReference>
<feature type="repeat" description="WD" evidence="1">
    <location>
        <begin position="861"/>
        <end position="894"/>
    </location>
</feature>
<dbReference type="InterPro" id="IPR052039">
    <property type="entry name" value="Caspase-related_regulators"/>
</dbReference>
<dbReference type="Pfam" id="PF00656">
    <property type="entry name" value="Peptidase_C14"/>
    <property type="match status" value="1"/>
</dbReference>
<dbReference type="InterPro" id="IPR011600">
    <property type="entry name" value="Pept_C14_caspase"/>
</dbReference>
<dbReference type="EMBL" id="QFXC01000008">
    <property type="protein sequence ID" value="RDH84096.1"/>
    <property type="molecule type" value="Genomic_DNA"/>
</dbReference>
<dbReference type="PROSITE" id="PS00018">
    <property type="entry name" value="EF_HAND_1"/>
    <property type="match status" value="1"/>
</dbReference>
<feature type="domain" description="Peptidase C14 caspase" evidence="4">
    <location>
        <begin position="1121"/>
        <end position="1380"/>
    </location>
</feature>
<comment type="caution">
    <text evidence="5">The sequence shown here is derived from an EMBL/GenBank/DDBJ whole genome shotgun (WGS) entry which is preliminary data.</text>
</comment>
<dbReference type="PANTHER" id="PTHR22576">
    <property type="entry name" value="MUCOSA ASSOCIATED LYMPHOID TISSUE LYMPHOMA TRANSLOCATION PROTEIN 1/PARACASPASE"/>
    <property type="match status" value="1"/>
</dbReference>
<dbReference type="InterPro" id="IPR029030">
    <property type="entry name" value="Caspase-like_dom_sf"/>
</dbReference>
<dbReference type="SUPFAM" id="SSF50978">
    <property type="entry name" value="WD40 repeat-like"/>
    <property type="match status" value="1"/>
</dbReference>
<dbReference type="SUPFAM" id="SSF52129">
    <property type="entry name" value="Caspase-like"/>
    <property type="match status" value="1"/>
</dbReference>
<evidence type="ECO:0000256" key="2">
    <source>
        <dbReference type="SAM" id="MobiDB-lite"/>
    </source>
</evidence>
<keyword evidence="6" id="KW-1185">Reference proteome</keyword>
<dbReference type="InterPro" id="IPR001680">
    <property type="entry name" value="WD40_rpt"/>
</dbReference>
<evidence type="ECO:0000259" key="4">
    <source>
        <dbReference type="Pfam" id="PF00656"/>
    </source>
</evidence>
<dbReference type="InterPro" id="IPR036322">
    <property type="entry name" value="WD40_repeat_dom_sf"/>
</dbReference>
<dbReference type="InterPro" id="IPR011044">
    <property type="entry name" value="Quino_amine_DH_bsu"/>
</dbReference>
<feature type="chain" id="PRO_5016562928" description="Peptidase C14 caspase domain-containing protein" evidence="3">
    <location>
        <begin position="22"/>
        <end position="1383"/>
    </location>
</feature>
<organism evidence="5 6">
    <name type="scientific">endosymbiont of Galathealinum brachiosum</name>
    <dbReference type="NCBI Taxonomy" id="2200906"/>
    <lineage>
        <taxon>Bacteria</taxon>
        <taxon>Pseudomonadati</taxon>
        <taxon>Pseudomonadota</taxon>
        <taxon>Gammaproteobacteria</taxon>
        <taxon>sulfur-oxidizing symbionts</taxon>
    </lineage>
</organism>
<protein>
    <recommendedName>
        <fullName evidence="4">Peptidase C14 caspase domain-containing protein</fullName>
    </recommendedName>
</protein>